<dbReference type="AlphaFoldDB" id="A0A328DFF0"/>
<dbReference type="Proteomes" id="UP000249390">
    <property type="component" value="Unassembled WGS sequence"/>
</dbReference>
<sequence>MDQRVLFVTEMKVGRYLVKGTTKARDFARNSQYFLVTQETRRLLIFCKNVGFKGFITLK</sequence>
<proteinExistence type="predicted"/>
<keyword evidence="2" id="KW-1185">Reference proteome</keyword>
<protein>
    <submittedName>
        <fullName evidence="1">Uncharacterized protein</fullName>
    </submittedName>
</protein>
<gene>
    <name evidence="1" type="ORF">DM860_009140</name>
</gene>
<accession>A0A328DFF0</accession>
<evidence type="ECO:0000313" key="2">
    <source>
        <dbReference type="Proteomes" id="UP000249390"/>
    </source>
</evidence>
<evidence type="ECO:0000313" key="1">
    <source>
        <dbReference type="EMBL" id="RAL42633.1"/>
    </source>
</evidence>
<dbReference type="EMBL" id="NQVE01000162">
    <property type="protein sequence ID" value="RAL42633.1"/>
    <property type="molecule type" value="Genomic_DNA"/>
</dbReference>
<comment type="caution">
    <text evidence="1">The sequence shown here is derived from an EMBL/GenBank/DDBJ whole genome shotgun (WGS) entry which is preliminary data.</text>
</comment>
<organism evidence="1 2">
    <name type="scientific">Cuscuta australis</name>
    <dbReference type="NCBI Taxonomy" id="267555"/>
    <lineage>
        <taxon>Eukaryota</taxon>
        <taxon>Viridiplantae</taxon>
        <taxon>Streptophyta</taxon>
        <taxon>Embryophyta</taxon>
        <taxon>Tracheophyta</taxon>
        <taxon>Spermatophyta</taxon>
        <taxon>Magnoliopsida</taxon>
        <taxon>eudicotyledons</taxon>
        <taxon>Gunneridae</taxon>
        <taxon>Pentapetalae</taxon>
        <taxon>asterids</taxon>
        <taxon>lamiids</taxon>
        <taxon>Solanales</taxon>
        <taxon>Convolvulaceae</taxon>
        <taxon>Cuscuteae</taxon>
        <taxon>Cuscuta</taxon>
        <taxon>Cuscuta subgen. Grammica</taxon>
        <taxon>Cuscuta sect. Cleistogrammica</taxon>
    </lineage>
</organism>
<reference evidence="1 2" key="1">
    <citation type="submission" date="2018-06" db="EMBL/GenBank/DDBJ databases">
        <title>The Genome of Cuscuta australis (Dodder) Provides Insight into the Evolution of Plant Parasitism.</title>
        <authorList>
            <person name="Liu H."/>
        </authorList>
    </citation>
    <scope>NUCLEOTIDE SEQUENCE [LARGE SCALE GENOMIC DNA]</scope>
    <source>
        <strain evidence="2">cv. Yunnan</strain>
        <tissue evidence="1">Vines</tissue>
    </source>
</reference>
<name>A0A328DFF0_9ASTE</name>